<keyword evidence="2" id="KW-0732">Signal</keyword>
<dbReference type="PROSITE" id="PS00022">
    <property type="entry name" value="EGF_1"/>
    <property type="match status" value="1"/>
</dbReference>
<feature type="disulfide bond" evidence="1">
    <location>
        <begin position="42"/>
        <end position="52"/>
    </location>
</feature>
<keyword evidence="5" id="KW-1185">Reference proteome</keyword>
<feature type="signal peptide" evidence="2">
    <location>
        <begin position="1"/>
        <end position="19"/>
    </location>
</feature>
<sequence length="189" mass="21191">MKLSLVLCCVFLFIGTVQPWSGNYCTRIAKSFRYYHHCRSICSPPCQNTGTCVGPNTCDCTAGHSGDRCQGSGEYEVNNERFTCPQPRDLDPIADKVLECRLDNGTNVFQVDSGDRYVLNYTVTTGGYRELVNTDNGQITATEIYDGVSSHQIMEYRFDYDKPIHCQELHTCSSGDVPLQLEKDITKVC</sequence>
<evidence type="ECO:0000256" key="2">
    <source>
        <dbReference type="SAM" id="SignalP"/>
    </source>
</evidence>
<comment type="caution">
    <text evidence="4">The sequence shown here is derived from an EMBL/GenBank/DDBJ whole genome shotgun (WGS) entry which is preliminary data.</text>
</comment>
<evidence type="ECO:0000313" key="4">
    <source>
        <dbReference type="EMBL" id="CAG2200136.1"/>
    </source>
</evidence>
<evidence type="ECO:0000256" key="1">
    <source>
        <dbReference type="PROSITE-ProRule" id="PRU00076"/>
    </source>
</evidence>
<feature type="disulfide bond" evidence="1">
    <location>
        <begin position="60"/>
        <end position="69"/>
    </location>
</feature>
<evidence type="ECO:0000259" key="3">
    <source>
        <dbReference type="PROSITE" id="PS50026"/>
    </source>
</evidence>
<dbReference type="SUPFAM" id="SSF57196">
    <property type="entry name" value="EGF/Laminin"/>
    <property type="match status" value="1"/>
</dbReference>
<evidence type="ECO:0000313" key="5">
    <source>
        <dbReference type="Proteomes" id="UP000683360"/>
    </source>
</evidence>
<accession>A0A8S3QWX3</accession>
<dbReference type="Proteomes" id="UP000683360">
    <property type="component" value="Unassembled WGS sequence"/>
</dbReference>
<dbReference type="InterPro" id="IPR000742">
    <property type="entry name" value="EGF"/>
</dbReference>
<dbReference type="Gene3D" id="2.10.25.10">
    <property type="entry name" value="Laminin"/>
    <property type="match status" value="1"/>
</dbReference>
<name>A0A8S3QWX3_MYTED</name>
<dbReference type="OrthoDB" id="6054340at2759"/>
<dbReference type="AlphaFoldDB" id="A0A8S3QWX3"/>
<protein>
    <recommendedName>
        <fullName evidence="3">EGF-like domain-containing protein</fullName>
    </recommendedName>
</protein>
<dbReference type="EMBL" id="CAJPWZ010000732">
    <property type="protein sequence ID" value="CAG2200136.1"/>
    <property type="molecule type" value="Genomic_DNA"/>
</dbReference>
<keyword evidence="1" id="KW-1015">Disulfide bond</keyword>
<keyword evidence="1" id="KW-0245">EGF-like domain</keyword>
<proteinExistence type="predicted"/>
<feature type="domain" description="EGF-like" evidence="3">
    <location>
        <begin position="39"/>
        <end position="70"/>
    </location>
</feature>
<comment type="caution">
    <text evidence="1">Lacks conserved residue(s) required for the propagation of feature annotation.</text>
</comment>
<organism evidence="4 5">
    <name type="scientific">Mytilus edulis</name>
    <name type="common">Blue mussel</name>
    <dbReference type="NCBI Taxonomy" id="6550"/>
    <lineage>
        <taxon>Eukaryota</taxon>
        <taxon>Metazoa</taxon>
        <taxon>Spiralia</taxon>
        <taxon>Lophotrochozoa</taxon>
        <taxon>Mollusca</taxon>
        <taxon>Bivalvia</taxon>
        <taxon>Autobranchia</taxon>
        <taxon>Pteriomorphia</taxon>
        <taxon>Mytilida</taxon>
        <taxon>Mytiloidea</taxon>
        <taxon>Mytilidae</taxon>
        <taxon>Mytilinae</taxon>
        <taxon>Mytilus</taxon>
    </lineage>
</organism>
<gene>
    <name evidence="4" type="ORF">MEDL_14799</name>
</gene>
<reference evidence="4" key="1">
    <citation type="submission" date="2021-03" db="EMBL/GenBank/DDBJ databases">
        <authorList>
            <person name="Bekaert M."/>
        </authorList>
    </citation>
    <scope>NUCLEOTIDE SEQUENCE</scope>
</reference>
<dbReference type="PROSITE" id="PS50026">
    <property type="entry name" value="EGF_3"/>
    <property type="match status" value="1"/>
</dbReference>
<feature type="chain" id="PRO_5035911730" description="EGF-like domain-containing protein" evidence="2">
    <location>
        <begin position="20"/>
        <end position="189"/>
    </location>
</feature>